<dbReference type="InterPro" id="IPR037401">
    <property type="entry name" value="SnoaL-like"/>
</dbReference>
<dbReference type="InterPro" id="IPR032710">
    <property type="entry name" value="NTF2-like_dom_sf"/>
</dbReference>
<evidence type="ECO:0000259" key="1">
    <source>
        <dbReference type="Pfam" id="PF12680"/>
    </source>
</evidence>
<evidence type="ECO:0000313" key="2">
    <source>
        <dbReference type="EMBL" id="QIZ20572.1"/>
    </source>
</evidence>
<proteinExistence type="predicted"/>
<evidence type="ECO:0000313" key="3">
    <source>
        <dbReference type="Proteomes" id="UP000501094"/>
    </source>
</evidence>
<dbReference type="EMBL" id="CP038852">
    <property type="protein sequence ID" value="QIZ20572.1"/>
    <property type="molecule type" value="Genomic_DNA"/>
</dbReference>
<dbReference type="KEGG" id="peg:E5R92_02070"/>
<gene>
    <name evidence="2" type="ORF">E5R92_02070</name>
</gene>
<accession>A0A6H1Q0Y0</accession>
<sequence length="127" mass="14214">MNAKDTVSKGYDCFNKGDMETFFNELIHDDCVWTLPGLPGKHPLSGVHKGKQAMIEGFSKIPTLWENFQVTPLDMISEGNKVFVRCSGKATGMDTIFGHYYEVTDDGKISVMTTYDDTLTAFNSMKK</sequence>
<dbReference type="Proteomes" id="UP000501094">
    <property type="component" value="Chromosome"/>
</dbReference>
<dbReference type="AlphaFoldDB" id="A0A6H1Q0Y0"/>
<keyword evidence="3" id="KW-1185">Reference proteome</keyword>
<dbReference type="RefSeq" id="WP_168606459.1">
    <property type="nucleotide sequence ID" value="NZ_CP038852.1"/>
</dbReference>
<dbReference type="Gene3D" id="3.10.450.50">
    <property type="match status" value="1"/>
</dbReference>
<reference evidence="2 3" key="1">
    <citation type="journal article" date="2020" name="Nat. Microbiol.">
        <title>Lysogenic host-virus interactions in SAR11 marine bacteria.</title>
        <authorList>
            <person name="Morris R.M."/>
            <person name="Cain K.R."/>
            <person name="Hvorecny K.L."/>
            <person name="Kollman J.M."/>
        </authorList>
    </citation>
    <scope>NUCLEOTIDE SEQUENCE [LARGE SCALE GENOMIC DNA]</scope>
    <source>
        <strain evidence="2 3">NP1</strain>
    </source>
</reference>
<dbReference type="Pfam" id="PF12680">
    <property type="entry name" value="SnoaL_2"/>
    <property type="match status" value="1"/>
</dbReference>
<name>A0A6H1Q0Y0_9PROT</name>
<dbReference type="SUPFAM" id="SSF54427">
    <property type="entry name" value="NTF2-like"/>
    <property type="match status" value="1"/>
</dbReference>
<protein>
    <recommendedName>
        <fullName evidence="1">SnoaL-like domain-containing protein</fullName>
    </recommendedName>
</protein>
<organism evidence="2 3">
    <name type="scientific">Candidatus Pelagibacter giovannonii</name>
    <dbReference type="NCBI Taxonomy" id="2563896"/>
    <lineage>
        <taxon>Bacteria</taxon>
        <taxon>Pseudomonadati</taxon>
        <taxon>Pseudomonadota</taxon>
        <taxon>Alphaproteobacteria</taxon>
        <taxon>Candidatus Pelagibacterales</taxon>
        <taxon>Candidatus Pelagibacteraceae</taxon>
        <taxon>Candidatus Pelagibacter</taxon>
    </lineage>
</organism>
<feature type="domain" description="SnoaL-like" evidence="1">
    <location>
        <begin position="10"/>
        <end position="110"/>
    </location>
</feature>